<dbReference type="GO" id="GO:0000272">
    <property type="term" value="P:polysaccharide catabolic process"/>
    <property type="evidence" value="ECO:0007669"/>
    <property type="project" value="UniProtKB-KW"/>
</dbReference>
<evidence type="ECO:0000256" key="8">
    <source>
        <dbReference type="ARBA" id="ARBA00023326"/>
    </source>
</evidence>
<dbReference type="PROSITE" id="PS52008">
    <property type="entry name" value="GH81"/>
    <property type="match status" value="1"/>
</dbReference>
<dbReference type="GO" id="GO:0009986">
    <property type="term" value="C:cell surface"/>
    <property type="evidence" value="ECO:0007669"/>
    <property type="project" value="TreeGrafter"/>
</dbReference>
<keyword evidence="11" id="KW-1185">Reference proteome</keyword>
<dbReference type="Gene3D" id="1.20.5.420">
    <property type="entry name" value="Immunoglobulin FC, subunit C"/>
    <property type="match status" value="1"/>
</dbReference>
<dbReference type="GO" id="GO:0052861">
    <property type="term" value="F:endo-1,3(4)-beta-glucanase activity"/>
    <property type="evidence" value="ECO:0007669"/>
    <property type="project" value="InterPro"/>
</dbReference>
<evidence type="ECO:0000256" key="1">
    <source>
        <dbReference type="ARBA" id="ARBA00000382"/>
    </source>
</evidence>
<evidence type="ECO:0000313" key="10">
    <source>
        <dbReference type="EMBL" id="KAF2427716.1"/>
    </source>
</evidence>
<dbReference type="InterPro" id="IPR005200">
    <property type="entry name" value="Endo-beta-glucanase"/>
</dbReference>
<sequence length="408" mass="45525">MFKLLRQTWKINVTSQTTAKGTATGVIADKWTMDDQLPTFGKALANFAAVVYVTNDLTKNTGLAAAGLVKLKAAMQTFVQKKQSYPLAYDTVWGGIVSTAGYTDTGADFWDTNYNDHHFHYGYFVYAAAVIAHIDPSWLTINSGSNKIWVNALVRDYANSISDDLYLYSRNFNWFHGHSWAKGLLDSGVGKDQESRSEDSFASYAIKMLGKSIRDSNMEARGNLMLAIQGRSFQNYFLMESTHTVQPFRFINNKVTGILFESKIDHTTYFGINIEHIEGSHFTDIHSINMIPIMPNSGLIRKANFVKEEWAKYFDNGRVNAVQAGWKGILYANLAFIDVTSSWNFFASSFFDPGNLDGGASRTWYLTLAAALGGMVSAYDFLGANVKGVLGFFWIYNCVAAQTEDVID</sequence>
<evidence type="ECO:0000313" key="11">
    <source>
        <dbReference type="Proteomes" id="UP000800235"/>
    </source>
</evidence>
<dbReference type="Pfam" id="PF17652">
    <property type="entry name" value="Glyco_hydro81C"/>
    <property type="match status" value="1"/>
</dbReference>
<protein>
    <recommendedName>
        <fullName evidence="3">glucan endo-1,3-beta-D-glucosidase</fullName>
        <ecNumber evidence="3">3.2.1.39</ecNumber>
    </recommendedName>
</protein>
<evidence type="ECO:0000256" key="4">
    <source>
        <dbReference type="ARBA" id="ARBA00022801"/>
    </source>
</evidence>
<keyword evidence="8" id="KW-0624">Polysaccharide degradation</keyword>
<comment type="catalytic activity">
    <reaction evidence="1">
        <text>Hydrolysis of (1-&gt;3)-beta-D-glucosidic linkages in (1-&gt;3)-beta-D-glucans.</text>
        <dbReference type="EC" id="3.2.1.39"/>
    </reaction>
</comment>
<keyword evidence="6" id="KW-0326">Glycosidase</keyword>
<dbReference type="Proteomes" id="UP000800235">
    <property type="component" value="Unassembled WGS sequence"/>
</dbReference>
<proteinExistence type="inferred from homology"/>
<evidence type="ECO:0000256" key="5">
    <source>
        <dbReference type="ARBA" id="ARBA00023277"/>
    </source>
</evidence>
<dbReference type="EC" id="3.2.1.39" evidence="3"/>
<dbReference type="GO" id="GO:0071555">
    <property type="term" value="P:cell wall organization"/>
    <property type="evidence" value="ECO:0007669"/>
    <property type="project" value="UniProtKB-KW"/>
</dbReference>
<organism evidence="10 11">
    <name type="scientific">Tothia fuscella</name>
    <dbReference type="NCBI Taxonomy" id="1048955"/>
    <lineage>
        <taxon>Eukaryota</taxon>
        <taxon>Fungi</taxon>
        <taxon>Dikarya</taxon>
        <taxon>Ascomycota</taxon>
        <taxon>Pezizomycotina</taxon>
        <taxon>Dothideomycetes</taxon>
        <taxon>Pleosporomycetidae</taxon>
        <taxon>Venturiales</taxon>
        <taxon>Cylindrosympodiaceae</taxon>
        <taxon>Tothia</taxon>
    </lineage>
</organism>
<reference evidence="10" key="1">
    <citation type="journal article" date="2020" name="Stud. Mycol.">
        <title>101 Dothideomycetes genomes: a test case for predicting lifestyles and emergence of pathogens.</title>
        <authorList>
            <person name="Haridas S."/>
            <person name="Albert R."/>
            <person name="Binder M."/>
            <person name="Bloem J."/>
            <person name="Labutti K."/>
            <person name="Salamov A."/>
            <person name="Andreopoulos B."/>
            <person name="Baker S."/>
            <person name="Barry K."/>
            <person name="Bills G."/>
            <person name="Bluhm B."/>
            <person name="Cannon C."/>
            <person name="Castanera R."/>
            <person name="Culley D."/>
            <person name="Daum C."/>
            <person name="Ezra D."/>
            <person name="Gonzalez J."/>
            <person name="Henrissat B."/>
            <person name="Kuo A."/>
            <person name="Liang C."/>
            <person name="Lipzen A."/>
            <person name="Lutzoni F."/>
            <person name="Magnuson J."/>
            <person name="Mondo S."/>
            <person name="Nolan M."/>
            <person name="Ohm R."/>
            <person name="Pangilinan J."/>
            <person name="Park H.-J."/>
            <person name="Ramirez L."/>
            <person name="Alfaro M."/>
            <person name="Sun H."/>
            <person name="Tritt A."/>
            <person name="Yoshinaga Y."/>
            <person name="Zwiers L.-H."/>
            <person name="Turgeon B."/>
            <person name="Goodwin S."/>
            <person name="Spatafora J."/>
            <person name="Crous P."/>
            <person name="Grigoriev I."/>
        </authorList>
    </citation>
    <scope>NUCLEOTIDE SEQUENCE</scope>
    <source>
        <strain evidence="10">CBS 130266</strain>
    </source>
</reference>
<dbReference type="PANTHER" id="PTHR31983:SF0">
    <property type="entry name" value="GLUCAN ENDO-1,3-BETA-D-GLUCOSIDASE 2"/>
    <property type="match status" value="1"/>
</dbReference>
<comment type="caution">
    <text evidence="10">The sequence shown here is derived from an EMBL/GenBank/DDBJ whole genome shotgun (WGS) entry which is preliminary data.</text>
</comment>
<keyword evidence="5" id="KW-0119">Carbohydrate metabolism</keyword>
<evidence type="ECO:0000256" key="2">
    <source>
        <dbReference type="ARBA" id="ARBA00010730"/>
    </source>
</evidence>
<evidence type="ECO:0000256" key="7">
    <source>
        <dbReference type="ARBA" id="ARBA00023316"/>
    </source>
</evidence>
<name>A0A9P4TWW6_9PEZI</name>
<accession>A0A9P4TWW6</accession>
<dbReference type="EMBL" id="MU007058">
    <property type="protein sequence ID" value="KAF2427716.1"/>
    <property type="molecule type" value="Genomic_DNA"/>
</dbReference>
<evidence type="ECO:0000256" key="3">
    <source>
        <dbReference type="ARBA" id="ARBA00012780"/>
    </source>
</evidence>
<evidence type="ECO:0000259" key="9">
    <source>
        <dbReference type="Pfam" id="PF17652"/>
    </source>
</evidence>
<evidence type="ECO:0000256" key="6">
    <source>
        <dbReference type="ARBA" id="ARBA00023295"/>
    </source>
</evidence>
<dbReference type="PANTHER" id="PTHR31983">
    <property type="entry name" value="ENDO-1,3(4)-BETA-GLUCANASE 1"/>
    <property type="match status" value="1"/>
</dbReference>
<dbReference type="GO" id="GO:0042973">
    <property type="term" value="F:glucan endo-1,3-beta-D-glucosidase activity"/>
    <property type="evidence" value="ECO:0007669"/>
    <property type="project" value="UniProtKB-EC"/>
</dbReference>
<dbReference type="OrthoDB" id="4473401at2759"/>
<dbReference type="InterPro" id="IPR040720">
    <property type="entry name" value="GH81_C"/>
</dbReference>
<keyword evidence="7" id="KW-0961">Cell wall biogenesis/degradation</keyword>
<keyword evidence="4 10" id="KW-0378">Hydrolase</keyword>
<feature type="domain" description="Glycosyl hydrolase family 81 C-terminal" evidence="9">
    <location>
        <begin position="35"/>
        <end position="366"/>
    </location>
</feature>
<gene>
    <name evidence="10" type="ORF">EJ08DRAFT_680854</name>
</gene>
<comment type="similarity">
    <text evidence="2">Belongs to the glycosyl hydrolase 81 family.</text>
</comment>
<dbReference type="AlphaFoldDB" id="A0A9P4TWW6"/>